<proteinExistence type="predicted"/>
<dbReference type="RefSeq" id="WP_093074582.1">
    <property type="nucleotide sequence ID" value="NZ_FNBE01000001.1"/>
</dbReference>
<dbReference type="InterPro" id="IPR010699">
    <property type="entry name" value="DUF1275"/>
</dbReference>
<dbReference type="Pfam" id="PF06912">
    <property type="entry name" value="DUF1275"/>
    <property type="match status" value="1"/>
</dbReference>
<feature type="transmembrane region" description="Helical" evidence="1">
    <location>
        <begin position="207"/>
        <end position="228"/>
    </location>
</feature>
<dbReference type="Proteomes" id="UP000198967">
    <property type="component" value="Unassembled WGS sequence"/>
</dbReference>
<protein>
    <submittedName>
        <fullName evidence="2">Uncharacterized membrane protein YoaK, UPF0700 family</fullName>
    </submittedName>
</protein>
<evidence type="ECO:0000313" key="2">
    <source>
        <dbReference type="EMBL" id="SDE49681.1"/>
    </source>
</evidence>
<evidence type="ECO:0000313" key="3">
    <source>
        <dbReference type="Proteomes" id="UP000198967"/>
    </source>
</evidence>
<reference evidence="2 3" key="1">
    <citation type="submission" date="2016-10" db="EMBL/GenBank/DDBJ databases">
        <authorList>
            <person name="de Groot N.N."/>
        </authorList>
    </citation>
    <scope>NUCLEOTIDE SEQUENCE [LARGE SCALE GENOMIC DNA]</scope>
    <source>
        <strain evidence="2 3">CGMCC 4.3143</strain>
    </source>
</reference>
<dbReference type="AlphaFoldDB" id="A0A1G7DDS6"/>
<evidence type="ECO:0000256" key="1">
    <source>
        <dbReference type="SAM" id="Phobius"/>
    </source>
</evidence>
<keyword evidence="1" id="KW-0472">Membrane</keyword>
<feature type="transmembrane region" description="Helical" evidence="1">
    <location>
        <begin position="64"/>
        <end position="87"/>
    </location>
</feature>
<name>A0A1G7DDS6_PSEOR</name>
<gene>
    <name evidence="2" type="ORF">SAMN05216377_1011</name>
</gene>
<organism evidence="2 3">
    <name type="scientific">Pseudonocardia oroxyli</name>
    <dbReference type="NCBI Taxonomy" id="366584"/>
    <lineage>
        <taxon>Bacteria</taxon>
        <taxon>Bacillati</taxon>
        <taxon>Actinomycetota</taxon>
        <taxon>Actinomycetes</taxon>
        <taxon>Pseudonocardiales</taxon>
        <taxon>Pseudonocardiaceae</taxon>
        <taxon>Pseudonocardia</taxon>
    </lineage>
</organism>
<dbReference type="EMBL" id="FNBE01000001">
    <property type="protein sequence ID" value="SDE49681.1"/>
    <property type="molecule type" value="Genomic_DNA"/>
</dbReference>
<sequence>MPERHWWHLADPRHGSLPLLLLLLTLVTGVIDAVSLLALGRVFVANMTGNVVIMGFAVAGVPEFSLLTSCVALAAFLIGAAAAGTLVERLPSRGELLRLAIGAEIVLLALCLAIVLVWPPGPGASSRASTVIAAAVAALAMGLQNAVARRIAVPDLNTSVISMSMVGLAADYRHLRRQTVYRRAAAVLALLVGATVGALIVRTAGPAPALALILALLAVAGITAHLLLRRGPDWEG</sequence>
<keyword evidence="1" id="KW-0812">Transmembrane</keyword>
<accession>A0A1G7DDS6</accession>
<dbReference type="PANTHER" id="PTHR37314:SF4">
    <property type="entry name" value="UPF0700 TRANSMEMBRANE PROTEIN YOAK"/>
    <property type="match status" value="1"/>
</dbReference>
<feature type="transmembrane region" description="Helical" evidence="1">
    <location>
        <begin position="99"/>
        <end position="118"/>
    </location>
</feature>
<dbReference type="PANTHER" id="PTHR37314">
    <property type="entry name" value="SLR0142 PROTEIN"/>
    <property type="match status" value="1"/>
</dbReference>
<feature type="transmembrane region" description="Helical" evidence="1">
    <location>
        <begin position="20"/>
        <end position="44"/>
    </location>
</feature>
<dbReference type="OrthoDB" id="4272751at2"/>
<feature type="transmembrane region" description="Helical" evidence="1">
    <location>
        <begin position="124"/>
        <end position="143"/>
    </location>
</feature>
<keyword evidence="3" id="KW-1185">Reference proteome</keyword>
<feature type="transmembrane region" description="Helical" evidence="1">
    <location>
        <begin position="180"/>
        <end position="201"/>
    </location>
</feature>
<keyword evidence="1" id="KW-1133">Transmembrane helix</keyword>
<dbReference type="STRING" id="366584.SAMN05216377_1011"/>